<evidence type="ECO:0000256" key="1">
    <source>
        <dbReference type="ARBA" id="ARBA00009353"/>
    </source>
</evidence>
<protein>
    <submittedName>
        <fullName evidence="4">TIGR01777 family oxidoreductase</fullName>
    </submittedName>
</protein>
<gene>
    <name evidence="4" type="ORF">RF683_03435</name>
</gene>
<name>A0ABY9RBA0_9FLAO</name>
<proteinExistence type="inferred from homology"/>
<organism evidence="4 5">
    <name type="scientific">Flavobacterium nakdongensis</name>
    <dbReference type="NCBI Taxonomy" id="3073563"/>
    <lineage>
        <taxon>Bacteria</taxon>
        <taxon>Pseudomonadati</taxon>
        <taxon>Bacteroidota</taxon>
        <taxon>Flavobacteriia</taxon>
        <taxon>Flavobacteriales</taxon>
        <taxon>Flavobacteriaceae</taxon>
        <taxon>Flavobacterium</taxon>
    </lineage>
</organism>
<dbReference type="Pfam" id="PF01370">
    <property type="entry name" value="Epimerase"/>
    <property type="match status" value="1"/>
</dbReference>
<evidence type="ECO:0000259" key="2">
    <source>
        <dbReference type="Pfam" id="PF01370"/>
    </source>
</evidence>
<dbReference type="Pfam" id="PF08338">
    <property type="entry name" value="DUF1731"/>
    <property type="match status" value="1"/>
</dbReference>
<dbReference type="RefSeq" id="WP_309532817.1">
    <property type="nucleotide sequence ID" value="NZ_CP133721.1"/>
</dbReference>
<dbReference type="InterPro" id="IPR013549">
    <property type="entry name" value="DUF1731"/>
</dbReference>
<evidence type="ECO:0000259" key="3">
    <source>
        <dbReference type="Pfam" id="PF08338"/>
    </source>
</evidence>
<sequence>MTILITGATGLVGTELVHNLLAENHTIHYLTTSKHKLLQEKNYKGFYWNPTTQEIDVNAFDQVDAIIHLAGASVAKKWTSAYKNEIRTSRIESTQLLFKTLQTIPHTIKQIITASAIGIYPSSLEKIYHETDTQVEASFLGEVVESWENEVTKFETLGILVVKIRIGIVLAKNGGALQEMIKPIRMGFGAALGSGKQYQSWIHIQDLVAVFKYVLLHHKQGVYNAVAPYPITNSALTKAIARGLNKPLFLPSVPTFILKILLGEMHVIVTSSQHVSCMKLLDEGFQFKYASIDKALQHLLKS</sequence>
<feature type="domain" description="DUF1731" evidence="3">
    <location>
        <begin position="253"/>
        <end position="299"/>
    </location>
</feature>
<dbReference type="PANTHER" id="PTHR11092:SF0">
    <property type="entry name" value="EPIMERASE FAMILY PROTEIN SDR39U1"/>
    <property type="match status" value="1"/>
</dbReference>
<dbReference type="InterPro" id="IPR001509">
    <property type="entry name" value="Epimerase_deHydtase"/>
</dbReference>
<accession>A0ABY9RBA0</accession>
<dbReference type="SUPFAM" id="SSF51735">
    <property type="entry name" value="NAD(P)-binding Rossmann-fold domains"/>
    <property type="match status" value="1"/>
</dbReference>
<keyword evidence="5" id="KW-1185">Reference proteome</keyword>
<dbReference type="InterPro" id="IPR010099">
    <property type="entry name" value="SDR39U1"/>
</dbReference>
<reference evidence="4" key="1">
    <citation type="submission" date="2023-09" db="EMBL/GenBank/DDBJ databases">
        <title>Flavobacterium sp. 20NA77.7 isolated from freshwater.</title>
        <authorList>
            <person name="Le V."/>
            <person name="Ko S.-R."/>
            <person name="Ahn C.-Y."/>
            <person name="Oh H.-M."/>
        </authorList>
    </citation>
    <scope>NUCLEOTIDE SEQUENCE</scope>
    <source>
        <strain evidence="4">20NA77.7</strain>
    </source>
</reference>
<comment type="similarity">
    <text evidence="1">Belongs to the NAD(P)-dependent epimerase/dehydratase family. SDR39U1 subfamily.</text>
</comment>
<dbReference type="PANTHER" id="PTHR11092">
    <property type="entry name" value="SUGAR NUCLEOTIDE EPIMERASE RELATED"/>
    <property type="match status" value="1"/>
</dbReference>
<dbReference type="NCBIfam" id="TIGR01777">
    <property type="entry name" value="yfcH"/>
    <property type="match status" value="1"/>
</dbReference>
<dbReference type="EMBL" id="CP133721">
    <property type="protein sequence ID" value="WMW78513.1"/>
    <property type="molecule type" value="Genomic_DNA"/>
</dbReference>
<evidence type="ECO:0000313" key="5">
    <source>
        <dbReference type="Proteomes" id="UP001180481"/>
    </source>
</evidence>
<evidence type="ECO:0000313" key="4">
    <source>
        <dbReference type="EMBL" id="WMW78513.1"/>
    </source>
</evidence>
<dbReference type="Proteomes" id="UP001180481">
    <property type="component" value="Chromosome"/>
</dbReference>
<dbReference type="InterPro" id="IPR036291">
    <property type="entry name" value="NAD(P)-bd_dom_sf"/>
</dbReference>
<feature type="domain" description="NAD-dependent epimerase/dehydratase" evidence="2">
    <location>
        <begin position="3"/>
        <end position="131"/>
    </location>
</feature>
<dbReference type="Gene3D" id="3.40.50.720">
    <property type="entry name" value="NAD(P)-binding Rossmann-like Domain"/>
    <property type="match status" value="1"/>
</dbReference>